<organism evidence="2 4">
    <name type="scientific">Peronospora farinosa</name>
    <dbReference type="NCBI Taxonomy" id="134698"/>
    <lineage>
        <taxon>Eukaryota</taxon>
        <taxon>Sar</taxon>
        <taxon>Stramenopiles</taxon>
        <taxon>Oomycota</taxon>
        <taxon>Peronosporomycetes</taxon>
        <taxon>Peronosporales</taxon>
        <taxon>Peronosporaceae</taxon>
        <taxon>Peronospora</taxon>
    </lineage>
</organism>
<evidence type="ECO:0000313" key="4">
    <source>
        <dbReference type="Proteomes" id="UP001159659"/>
    </source>
</evidence>
<gene>
    <name evidence="1" type="ORF">PFR001_LOCUS6679</name>
    <name evidence="2" type="ORF">PFR002_LOCUS9315</name>
</gene>
<dbReference type="Proteomes" id="UP001159659">
    <property type="component" value="Unassembled WGS sequence"/>
</dbReference>
<proteinExistence type="predicted"/>
<evidence type="ECO:0000313" key="3">
    <source>
        <dbReference type="Proteomes" id="UP001157938"/>
    </source>
</evidence>
<sequence length="127" mass="14236">MLRIHDLQPLHMRPDYYAKAAGTLSSLSVIEATDYNEANKTVKRQGKHCYVVQCSLKIRMSMSHGLAKPSVVRTSRSWHCPHPACRTQTFKRDRARACRCADLHASSVNTGLKLALLEISAAFCNVH</sequence>
<reference evidence="1 3" key="1">
    <citation type="submission" date="2021-11" db="EMBL/GenBank/DDBJ databases">
        <authorList>
            <person name="Islam A."/>
            <person name="Islam S."/>
            <person name="Flora M.S."/>
            <person name="Rahman M."/>
            <person name="Ziaur R.M."/>
            <person name="Epstein J.H."/>
            <person name="Hassan M."/>
            <person name="Klassen M."/>
            <person name="Woodard K."/>
            <person name="Webb A."/>
            <person name="Webby R.J."/>
            <person name="El Zowalaty M.E."/>
        </authorList>
    </citation>
    <scope>NUCLEOTIDE SEQUENCE [LARGE SCALE GENOMIC DNA]</scope>
    <source>
        <strain evidence="1">Pf1</strain>
    </source>
</reference>
<keyword evidence="3" id="KW-1185">Reference proteome</keyword>
<comment type="caution">
    <text evidence="2">The sequence shown here is derived from an EMBL/GenBank/DDBJ whole genome shotgun (WGS) entry which is preliminary data.</text>
</comment>
<name>A0AAV0UY61_9STRA</name>
<evidence type="ECO:0000313" key="1">
    <source>
        <dbReference type="EMBL" id="CAH0491417.1"/>
    </source>
</evidence>
<accession>A0AAV0UY61</accession>
<evidence type="ECO:0000313" key="2">
    <source>
        <dbReference type="EMBL" id="CAI5740590.1"/>
    </source>
</evidence>
<dbReference type="AlphaFoldDB" id="A0AAV0UY61"/>
<dbReference type="Proteomes" id="UP001157938">
    <property type="component" value="Unassembled WGS sequence"/>
</dbReference>
<reference evidence="2" key="2">
    <citation type="submission" date="2022-12" db="EMBL/GenBank/DDBJ databases">
        <authorList>
            <person name="Webb A."/>
        </authorList>
    </citation>
    <scope>NUCLEOTIDE SEQUENCE</scope>
    <source>
        <strain evidence="2">Pf2</strain>
    </source>
</reference>
<dbReference type="EMBL" id="CANTFK010000993">
    <property type="protein sequence ID" value="CAI5740590.1"/>
    <property type="molecule type" value="Genomic_DNA"/>
</dbReference>
<protein>
    <submittedName>
        <fullName evidence="2">Uncharacterized protein</fullName>
    </submittedName>
</protein>
<dbReference type="EMBL" id="CAKLBC010001342">
    <property type="protein sequence ID" value="CAH0491417.1"/>
    <property type="molecule type" value="Genomic_DNA"/>
</dbReference>